<sequence>MILFKNSKEGAHVLDKEDPLSCFRQRFYLLAGKIYMDGNSLGLLSRDAEEVLLRSIDQWKSLGINGWLDAEPPWFDYAEELGRRQAPLVGAMPEEVVATSSTTVNLHTLVGTFYHPRGKKTKILADELNFPSDIYALESQIKLKGLNPRENLVLVKSRDDRFLEEEDIVEAMKDEVVLVLLPSVLYRSGQLLDMEYLARKAGERGIPLGFDCSHSVGTVPHYFDRWGVDFSFWCNYKYMNSGPGGVASLYINKT</sequence>
<evidence type="ECO:0000259" key="2">
    <source>
        <dbReference type="Pfam" id="PF00266"/>
    </source>
</evidence>
<organism evidence="3">
    <name type="scientific">marine sediment metagenome</name>
    <dbReference type="NCBI Taxonomy" id="412755"/>
    <lineage>
        <taxon>unclassified sequences</taxon>
        <taxon>metagenomes</taxon>
        <taxon>ecological metagenomes</taxon>
    </lineage>
</organism>
<dbReference type="InterPro" id="IPR000192">
    <property type="entry name" value="Aminotrans_V_dom"/>
</dbReference>
<dbReference type="Gene3D" id="3.40.640.10">
    <property type="entry name" value="Type I PLP-dependent aspartate aminotransferase-like (Major domain)"/>
    <property type="match status" value="1"/>
</dbReference>
<dbReference type="SUPFAM" id="SSF53383">
    <property type="entry name" value="PLP-dependent transferases"/>
    <property type="match status" value="1"/>
</dbReference>
<dbReference type="GO" id="GO:0030429">
    <property type="term" value="F:kynureninase activity"/>
    <property type="evidence" value="ECO:0007669"/>
    <property type="project" value="InterPro"/>
</dbReference>
<evidence type="ECO:0000256" key="1">
    <source>
        <dbReference type="ARBA" id="ARBA00022898"/>
    </source>
</evidence>
<proteinExistence type="predicted"/>
<dbReference type="GO" id="GO:0043420">
    <property type="term" value="P:anthranilate metabolic process"/>
    <property type="evidence" value="ECO:0007669"/>
    <property type="project" value="TreeGrafter"/>
</dbReference>
<keyword evidence="1" id="KW-0663">Pyridoxal phosphate</keyword>
<feature type="non-terminal residue" evidence="3">
    <location>
        <position position="254"/>
    </location>
</feature>
<gene>
    <name evidence="3" type="ORF">S12H4_26719</name>
</gene>
<protein>
    <recommendedName>
        <fullName evidence="2">Aminotransferase class V domain-containing protein</fullName>
    </recommendedName>
</protein>
<dbReference type="GO" id="GO:0019441">
    <property type="term" value="P:L-tryptophan catabolic process to kynurenine"/>
    <property type="evidence" value="ECO:0007669"/>
    <property type="project" value="TreeGrafter"/>
</dbReference>
<dbReference type="GO" id="GO:0030170">
    <property type="term" value="F:pyridoxal phosphate binding"/>
    <property type="evidence" value="ECO:0007669"/>
    <property type="project" value="InterPro"/>
</dbReference>
<dbReference type="PANTHER" id="PTHR14084">
    <property type="entry name" value="KYNURENINASE"/>
    <property type="match status" value="1"/>
</dbReference>
<dbReference type="InterPro" id="IPR015421">
    <property type="entry name" value="PyrdxlP-dep_Trfase_major"/>
</dbReference>
<accession>X1TKF5</accession>
<evidence type="ECO:0000313" key="3">
    <source>
        <dbReference type="EMBL" id="GAI91841.1"/>
    </source>
</evidence>
<dbReference type="AlphaFoldDB" id="X1TKF5"/>
<dbReference type="Pfam" id="PF00266">
    <property type="entry name" value="Aminotran_5"/>
    <property type="match status" value="1"/>
</dbReference>
<comment type="caution">
    <text evidence="3">The sequence shown here is derived from an EMBL/GenBank/DDBJ whole genome shotgun (WGS) entry which is preliminary data.</text>
</comment>
<dbReference type="PANTHER" id="PTHR14084:SF0">
    <property type="entry name" value="KYNURENINASE"/>
    <property type="match status" value="1"/>
</dbReference>
<dbReference type="GO" id="GO:0005737">
    <property type="term" value="C:cytoplasm"/>
    <property type="evidence" value="ECO:0007669"/>
    <property type="project" value="InterPro"/>
</dbReference>
<name>X1TKF5_9ZZZZ</name>
<dbReference type="InterPro" id="IPR015424">
    <property type="entry name" value="PyrdxlP-dep_Trfase"/>
</dbReference>
<reference evidence="3" key="1">
    <citation type="journal article" date="2014" name="Front. Microbiol.">
        <title>High frequency of phylogenetically diverse reductive dehalogenase-homologous genes in deep subseafloor sedimentary metagenomes.</title>
        <authorList>
            <person name="Kawai M."/>
            <person name="Futagami T."/>
            <person name="Toyoda A."/>
            <person name="Takaki Y."/>
            <person name="Nishi S."/>
            <person name="Hori S."/>
            <person name="Arai W."/>
            <person name="Tsubouchi T."/>
            <person name="Morono Y."/>
            <person name="Uchiyama I."/>
            <person name="Ito T."/>
            <person name="Fujiyama A."/>
            <person name="Inagaki F."/>
            <person name="Takami H."/>
        </authorList>
    </citation>
    <scope>NUCLEOTIDE SEQUENCE</scope>
    <source>
        <strain evidence="3">Expedition CK06-06</strain>
    </source>
</reference>
<dbReference type="InterPro" id="IPR010111">
    <property type="entry name" value="Kynureninase"/>
</dbReference>
<feature type="domain" description="Aminotransferase class V" evidence="2">
    <location>
        <begin position="86"/>
        <end position="253"/>
    </location>
</feature>
<dbReference type="GO" id="GO:0009435">
    <property type="term" value="P:NAD+ biosynthetic process"/>
    <property type="evidence" value="ECO:0007669"/>
    <property type="project" value="InterPro"/>
</dbReference>
<dbReference type="EMBL" id="BARW01015189">
    <property type="protein sequence ID" value="GAI91841.1"/>
    <property type="molecule type" value="Genomic_DNA"/>
</dbReference>